<evidence type="ECO:0000313" key="2">
    <source>
        <dbReference type="Proteomes" id="UP000745859"/>
    </source>
</evidence>
<dbReference type="EMBL" id="JAASQL010000001">
    <property type="protein sequence ID" value="NIJ43837.1"/>
    <property type="molecule type" value="Genomic_DNA"/>
</dbReference>
<protein>
    <submittedName>
        <fullName evidence="1">Uncharacterized protein</fullName>
    </submittedName>
</protein>
<keyword evidence="2" id="KW-1185">Reference proteome</keyword>
<comment type="caution">
    <text evidence="1">The sequence shown here is derived from an EMBL/GenBank/DDBJ whole genome shotgun (WGS) entry which is preliminary data.</text>
</comment>
<reference evidence="1 2" key="1">
    <citation type="submission" date="2020-03" db="EMBL/GenBank/DDBJ databases">
        <title>Genomic Encyclopedia of Type Strains, Phase IV (KMG-IV): sequencing the most valuable type-strain genomes for metagenomic binning, comparative biology and taxonomic classification.</title>
        <authorList>
            <person name="Goeker M."/>
        </authorList>
    </citation>
    <scope>NUCLEOTIDE SEQUENCE [LARGE SCALE GENOMIC DNA]</scope>
    <source>
        <strain evidence="1 2">DSM 101599</strain>
    </source>
</reference>
<evidence type="ECO:0000313" key="1">
    <source>
        <dbReference type="EMBL" id="NIJ43837.1"/>
    </source>
</evidence>
<name>A0ABX0U4P5_9FLAO</name>
<dbReference type="RefSeq" id="WP_167182768.1">
    <property type="nucleotide sequence ID" value="NZ_JAASQL010000001.1"/>
</dbReference>
<organism evidence="1 2">
    <name type="scientific">Wenyingzhuangia heitensis</name>
    <dbReference type="NCBI Taxonomy" id="1487859"/>
    <lineage>
        <taxon>Bacteria</taxon>
        <taxon>Pseudomonadati</taxon>
        <taxon>Bacteroidota</taxon>
        <taxon>Flavobacteriia</taxon>
        <taxon>Flavobacteriales</taxon>
        <taxon>Flavobacteriaceae</taxon>
        <taxon>Wenyingzhuangia</taxon>
    </lineage>
</organism>
<sequence length="479" mass="54290">MFKKSDPNSFSVYYKLPDPDNKTNILGYLVVDYRVSKYDNIQAKEFNSVNKFSNRQFVLHSTQRIVITNNLSITSSNQKNSYKNYPTLVKTFIDINNRDNVVSRSQFLDYTSKKVKTKVKQSGSVEFIDDGISETGFSIYKNQNVLNSNLMSVIDLEAHGVADSLNEETNRVFAEEHPWGVIKSKTKNTTLNNKKKHKLIAPTDTNTHLFDVGNLVPPSQSLLFGSNFVRMGTWLISLKNSASDEIEIMHNIFYSKASHFIENKEINIYAEKQPILLQKKDNIDLTTTINLPIMALDVIVSSSPIVNFISNKFTTLPISAPFKIASSCNTLLMEDNTTYNGGKYPTPALFSVVETSLVAKFSETNKVLNLNIYFKVADVVNDYQLCIKHCKIGNKSIKLTFTFNNNRDNDIVKFVNVTKDKGGKKNILSFALRNQNHASNYHDYLQLGLNSIQIRIEPADETLIKDCEYQISAISIEKK</sequence>
<dbReference type="Proteomes" id="UP000745859">
    <property type="component" value="Unassembled WGS sequence"/>
</dbReference>
<gene>
    <name evidence="1" type="ORF">FHR24_000276</name>
</gene>
<proteinExistence type="predicted"/>
<accession>A0ABX0U4P5</accession>